<reference evidence="3 6" key="1">
    <citation type="submission" date="2013-02" db="EMBL/GenBank/DDBJ databases">
        <title>The Genome Sequence of Acinetobacter sp. NIPH 809.</title>
        <authorList>
            <consortium name="The Broad Institute Genome Sequencing Platform"/>
            <consortium name="The Broad Institute Genome Sequencing Center for Infectious Disease"/>
            <person name="Cerqueira G."/>
            <person name="Feldgarden M."/>
            <person name="Courvalin P."/>
            <person name="Perichon B."/>
            <person name="Grillot-Courvalin C."/>
            <person name="Clermont D."/>
            <person name="Rocha E."/>
            <person name="Yoon E.-J."/>
            <person name="Nemec A."/>
            <person name="Walker B."/>
            <person name="Young S.K."/>
            <person name="Zeng Q."/>
            <person name="Gargeya S."/>
            <person name="Fitzgerald M."/>
            <person name="Haas B."/>
            <person name="Abouelleil A."/>
            <person name="Alvarado L."/>
            <person name="Arachchi H.M."/>
            <person name="Berlin A.M."/>
            <person name="Chapman S.B."/>
            <person name="Dewar J."/>
            <person name="Goldberg J."/>
            <person name="Griggs A."/>
            <person name="Gujja S."/>
            <person name="Hansen M."/>
            <person name="Howarth C."/>
            <person name="Imamovic A."/>
            <person name="Larimer J."/>
            <person name="McCowan C."/>
            <person name="Murphy C."/>
            <person name="Neiman D."/>
            <person name="Pearson M."/>
            <person name="Priest M."/>
            <person name="Roberts A."/>
            <person name="Saif S."/>
            <person name="Shea T."/>
            <person name="Sisk P."/>
            <person name="Sykes S."/>
            <person name="Wortman J."/>
            <person name="Nusbaum C."/>
            <person name="Birren B."/>
        </authorList>
    </citation>
    <scope>NUCLEOTIDE SEQUENCE [LARGE SCALE GENOMIC DNA]</scope>
    <source>
        <strain evidence="3 6">NIPH 809</strain>
    </source>
</reference>
<name>A0A2N0WD61_9GAMM</name>
<gene>
    <name evidence="5" type="ORF">ACI8B_210030</name>
    <name evidence="4" type="ORF">CW311_13120</name>
    <name evidence="3" type="ORF">F993_00188</name>
</gene>
<accession>A0A653K5M0</accession>
<dbReference type="SUPFAM" id="SSF55961">
    <property type="entry name" value="Bet v1-like"/>
    <property type="match status" value="1"/>
</dbReference>
<feature type="domain" description="Activator of Hsp90 ATPase homologue 1/2-like C-terminal" evidence="2">
    <location>
        <begin position="16"/>
        <end position="134"/>
    </location>
</feature>
<protein>
    <submittedName>
        <fullName evidence="4">Polyketide cyclase</fullName>
    </submittedName>
</protein>
<reference evidence="4 7" key="2">
    <citation type="submission" date="2017-12" db="EMBL/GenBank/DDBJ databases">
        <title>Draft Genome sequences of multiple microbial strains isolated from spacecraft associated surfaces.</title>
        <authorList>
            <person name="Seuylemezian A."/>
            <person name="Vaishampayan P."/>
            <person name="Venkateswaran K."/>
        </authorList>
    </citation>
    <scope>NUCLEOTIDE SEQUENCE [LARGE SCALE GENOMIC DNA]</scope>
    <source>
        <strain evidence="4 7">2P01AA</strain>
    </source>
</reference>
<accession>A0A2N0WD61</accession>
<dbReference type="InterPro" id="IPR023393">
    <property type="entry name" value="START-like_dom_sf"/>
</dbReference>
<evidence type="ECO:0000313" key="8">
    <source>
        <dbReference type="Proteomes" id="UP000430404"/>
    </source>
</evidence>
<sequence length="149" mass="17054">MLNPVIIETQMLIRKPVHSVFEAFIDPEITSKFWFSSATAPLKQGKTVEWTWEKYQVSTNVTVAKIITNELIQIQWGEPSSTVDFIFEAINDNQTYLRIQNYNIPLQGDELIAFIIDNTGGFTTVVDSLKAYLEHGIQLNLVQDKFPPF</sequence>
<dbReference type="EMBL" id="APOI01000003">
    <property type="protein sequence ID" value="ENU25204.1"/>
    <property type="molecule type" value="Genomic_DNA"/>
</dbReference>
<evidence type="ECO:0000313" key="4">
    <source>
        <dbReference type="EMBL" id="PKF32571.1"/>
    </source>
</evidence>
<evidence type="ECO:0000313" key="7">
    <source>
        <dbReference type="Proteomes" id="UP000233553"/>
    </source>
</evidence>
<reference evidence="5 8" key="3">
    <citation type="submission" date="2019-10" db="EMBL/GenBank/DDBJ databases">
        <authorList>
            <person name="Karimi E."/>
        </authorList>
    </citation>
    <scope>NUCLEOTIDE SEQUENCE [LARGE SCALE GENOMIC DNA]</scope>
    <source>
        <strain evidence="5">Acinetobacter sp. 8BE</strain>
    </source>
</reference>
<evidence type="ECO:0000313" key="3">
    <source>
        <dbReference type="EMBL" id="ENU25204.1"/>
    </source>
</evidence>
<dbReference type="InterPro" id="IPR013538">
    <property type="entry name" value="ASHA1/2-like_C"/>
</dbReference>
<dbReference type="Proteomes" id="UP000430404">
    <property type="component" value="Unassembled WGS sequence"/>
</dbReference>
<proteinExistence type="inferred from homology"/>
<dbReference type="AlphaFoldDB" id="A0A2N0WD61"/>
<dbReference type="Proteomes" id="UP000013034">
    <property type="component" value="Unassembled WGS sequence"/>
</dbReference>
<dbReference type="Gene3D" id="3.30.530.20">
    <property type="match status" value="1"/>
</dbReference>
<dbReference type="Proteomes" id="UP000233553">
    <property type="component" value="Unassembled WGS sequence"/>
</dbReference>
<dbReference type="CDD" id="cd08901">
    <property type="entry name" value="SRPBCC_CalC_Aha1-like_8"/>
    <property type="match status" value="1"/>
</dbReference>
<dbReference type="RefSeq" id="WP_004652126.1">
    <property type="nucleotide sequence ID" value="NZ_CP158965.1"/>
</dbReference>
<keyword evidence="6" id="KW-1185">Reference proteome</keyword>
<dbReference type="EMBL" id="CABWKZ010000014">
    <property type="protein sequence ID" value="VXA55227.1"/>
    <property type="molecule type" value="Genomic_DNA"/>
</dbReference>
<evidence type="ECO:0000313" key="6">
    <source>
        <dbReference type="Proteomes" id="UP000013034"/>
    </source>
</evidence>
<evidence type="ECO:0000259" key="2">
    <source>
        <dbReference type="Pfam" id="PF08327"/>
    </source>
</evidence>
<evidence type="ECO:0000256" key="1">
    <source>
        <dbReference type="ARBA" id="ARBA00006817"/>
    </source>
</evidence>
<dbReference type="Pfam" id="PF08327">
    <property type="entry name" value="AHSA1"/>
    <property type="match status" value="1"/>
</dbReference>
<evidence type="ECO:0000313" key="5">
    <source>
        <dbReference type="EMBL" id="VXA55227.1"/>
    </source>
</evidence>
<comment type="similarity">
    <text evidence="1">Belongs to the AHA1 family.</text>
</comment>
<dbReference type="EMBL" id="PISJ01000015">
    <property type="protein sequence ID" value="PKF32571.1"/>
    <property type="molecule type" value="Genomic_DNA"/>
</dbReference>
<organism evidence="4 7">
    <name type="scientific">Acinetobacter proteolyticus</name>
    <dbReference type="NCBI Taxonomy" id="1776741"/>
    <lineage>
        <taxon>Bacteria</taxon>
        <taxon>Pseudomonadati</taxon>
        <taxon>Pseudomonadota</taxon>
        <taxon>Gammaproteobacteria</taxon>
        <taxon>Moraxellales</taxon>
        <taxon>Moraxellaceae</taxon>
        <taxon>Acinetobacter</taxon>
    </lineage>
</organism>